<comment type="caution">
    <text evidence="5">The sequence shown here is derived from an EMBL/GenBank/DDBJ whole genome shotgun (WGS) entry which is preliminary data.</text>
</comment>
<dbReference type="PANTHER" id="PTHR11475:SF4">
    <property type="entry name" value="CHORION PEROXIDASE"/>
    <property type="match status" value="1"/>
</dbReference>
<dbReference type="InterPro" id="IPR037120">
    <property type="entry name" value="Haem_peroxidase_sf_animal"/>
</dbReference>
<organism evidence="5 6">
    <name type="scientific">Macrosiphum euphorbiae</name>
    <name type="common">potato aphid</name>
    <dbReference type="NCBI Taxonomy" id="13131"/>
    <lineage>
        <taxon>Eukaryota</taxon>
        <taxon>Metazoa</taxon>
        <taxon>Ecdysozoa</taxon>
        <taxon>Arthropoda</taxon>
        <taxon>Hexapoda</taxon>
        <taxon>Insecta</taxon>
        <taxon>Pterygota</taxon>
        <taxon>Neoptera</taxon>
        <taxon>Paraneoptera</taxon>
        <taxon>Hemiptera</taxon>
        <taxon>Sternorrhyncha</taxon>
        <taxon>Aphidomorpha</taxon>
        <taxon>Aphidoidea</taxon>
        <taxon>Aphididae</taxon>
        <taxon>Macrosiphini</taxon>
        <taxon>Macrosiphum</taxon>
    </lineage>
</organism>
<evidence type="ECO:0000256" key="3">
    <source>
        <dbReference type="ARBA" id="ARBA00022559"/>
    </source>
</evidence>
<dbReference type="Gene3D" id="1.10.640.10">
    <property type="entry name" value="Haem peroxidase domain superfamily, animal type"/>
    <property type="match status" value="1"/>
</dbReference>
<evidence type="ECO:0000313" key="6">
    <source>
        <dbReference type="Proteomes" id="UP001160148"/>
    </source>
</evidence>
<dbReference type="PROSITE" id="PS50292">
    <property type="entry name" value="PEROXIDASE_3"/>
    <property type="match status" value="1"/>
</dbReference>
<dbReference type="PANTHER" id="PTHR11475">
    <property type="entry name" value="OXIDASE/PEROXIDASE"/>
    <property type="match status" value="1"/>
</dbReference>
<proteinExistence type="predicted"/>
<dbReference type="GO" id="GO:0005576">
    <property type="term" value="C:extracellular region"/>
    <property type="evidence" value="ECO:0007669"/>
    <property type="project" value="UniProtKB-SubCell"/>
</dbReference>
<dbReference type="EMBL" id="CARXXK010001395">
    <property type="protein sequence ID" value="CAI6375943.1"/>
    <property type="molecule type" value="Genomic_DNA"/>
</dbReference>
<dbReference type="GO" id="GO:0020037">
    <property type="term" value="F:heme binding"/>
    <property type="evidence" value="ECO:0007669"/>
    <property type="project" value="InterPro"/>
</dbReference>
<dbReference type="GO" id="GO:0006979">
    <property type="term" value="P:response to oxidative stress"/>
    <property type="evidence" value="ECO:0007669"/>
    <property type="project" value="InterPro"/>
</dbReference>
<keyword evidence="3" id="KW-0575">Peroxidase</keyword>
<keyword evidence="4" id="KW-0325">Glycoprotein</keyword>
<dbReference type="InterPro" id="IPR019791">
    <property type="entry name" value="Haem_peroxidase_animal"/>
</dbReference>
<accession>A0AAV0Y654</accession>
<comment type="subcellular location">
    <subcellularLocation>
        <location evidence="1">Secreted</location>
    </subcellularLocation>
</comment>
<keyword evidence="6" id="KW-1185">Reference proteome</keyword>
<dbReference type="SUPFAM" id="SSF48113">
    <property type="entry name" value="Heme-dependent peroxidases"/>
    <property type="match status" value="1"/>
</dbReference>
<dbReference type="Proteomes" id="UP001160148">
    <property type="component" value="Unassembled WGS sequence"/>
</dbReference>
<evidence type="ECO:0000313" key="5">
    <source>
        <dbReference type="EMBL" id="CAI6375943.1"/>
    </source>
</evidence>
<dbReference type="PRINTS" id="PR00457">
    <property type="entry name" value="ANPEROXIDASE"/>
</dbReference>
<keyword evidence="3" id="KW-0560">Oxidoreductase</keyword>
<dbReference type="InterPro" id="IPR010255">
    <property type="entry name" value="Haem_peroxidase_sf"/>
</dbReference>
<dbReference type="Pfam" id="PF03098">
    <property type="entry name" value="An_peroxidase"/>
    <property type="match status" value="1"/>
</dbReference>
<name>A0AAV0Y654_9HEMI</name>
<evidence type="ECO:0000256" key="1">
    <source>
        <dbReference type="ARBA" id="ARBA00004613"/>
    </source>
</evidence>
<dbReference type="AlphaFoldDB" id="A0AAV0Y654"/>
<protein>
    <submittedName>
        <fullName evidence="5">Uncharacterized protein</fullName>
    </submittedName>
</protein>
<evidence type="ECO:0000256" key="2">
    <source>
        <dbReference type="ARBA" id="ARBA00022525"/>
    </source>
</evidence>
<reference evidence="5 6" key="1">
    <citation type="submission" date="2023-01" db="EMBL/GenBank/DDBJ databases">
        <authorList>
            <person name="Whitehead M."/>
        </authorList>
    </citation>
    <scope>NUCLEOTIDE SEQUENCE [LARGE SCALE GENOMIC DNA]</scope>
</reference>
<evidence type="ECO:0000256" key="4">
    <source>
        <dbReference type="ARBA" id="ARBA00023180"/>
    </source>
</evidence>
<keyword evidence="2" id="KW-0964">Secreted</keyword>
<sequence length="91" mass="10795">MKRLSVWQCHIRANALPQLTVIHTLWMREHNRLAKLLSHINPQCDDECIFQEARKIVMASIQHITYVEWLLAPLGENYTRRNGLELLNEFN</sequence>
<gene>
    <name evidence="5" type="ORF">MEUPH1_LOCUS29377</name>
</gene>
<dbReference type="GO" id="GO:0004601">
    <property type="term" value="F:peroxidase activity"/>
    <property type="evidence" value="ECO:0007669"/>
    <property type="project" value="UniProtKB-KW"/>
</dbReference>